<dbReference type="HAMAP" id="MF_00161">
    <property type="entry name" value="LspA"/>
    <property type="match status" value="1"/>
</dbReference>
<feature type="transmembrane region" description="Helical" evidence="9">
    <location>
        <begin position="73"/>
        <end position="93"/>
    </location>
</feature>
<dbReference type="PANTHER" id="PTHR33695">
    <property type="entry name" value="LIPOPROTEIN SIGNAL PEPTIDASE"/>
    <property type="match status" value="1"/>
</dbReference>
<keyword evidence="13" id="KW-1185">Reference proteome</keyword>
<feature type="active site" evidence="9">
    <location>
        <position position="145"/>
    </location>
</feature>
<evidence type="ECO:0000256" key="1">
    <source>
        <dbReference type="ARBA" id="ARBA00006139"/>
    </source>
</evidence>
<evidence type="ECO:0000256" key="6">
    <source>
        <dbReference type="ARBA" id="ARBA00022801"/>
    </source>
</evidence>
<comment type="similarity">
    <text evidence="1 9 11">Belongs to the peptidase A8 family.</text>
</comment>
<evidence type="ECO:0000256" key="8">
    <source>
        <dbReference type="ARBA" id="ARBA00023136"/>
    </source>
</evidence>
<evidence type="ECO:0000256" key="5">
    <source>
        <dbReference type="ARBA" id="ARBA00022750"/>
    </source>
</evidence>
<comment type="caution">
    <text evidence="12">The sequence shown here is derived from an EMBL/GenBank/DDBJ whole genome shotgun (WGS) entry which is preliminary data.</text>
</comment>
<proteinExistence type="inferred from homology"/>
<gene>
    <name evidence="9 12" type="primary">lspA</name>
    <name evidence="12" type="ORF">IRJ18_14825</name>
</gene>
<evidence type="ECO:0000256" key="11">
    <source>
        <dbReference type="RuleBase" id="RU004181"/>
    </source>
</evidence>
<keyword evidence="2 9" id="KW-1003">Cell membrane</keyword>
<keyword evidence="3 9" id="KW-0645">Protease</keyword>
<dbReference type="PRINTS" id="PR00781">
    <property type="entry name" value="LIPOSIGPTASE"/>
</dbReference>
<keyword evidence="8 9" id="KW-0472">Membrane</keyword>
<evidence type="ECO:0000256" key="3">
    <source>
        <dbReference type="ARBA" id="ARBA00022670"/>
    </source>
</evidence>
<sequence>MNSKAIRLLKIALILTVVMANIGCDQVSKHIVRERISSADYISLAYNHFHLMKVENTGAFLSLGDGIPAPIKFVLLTLLPIVVLLGGLGYLIYQKKIATIPLIAACFIIGGGIGNVYDRLLYHSVTDFMHIGLGIFQTGIFNMADVSVSVGVIVFLGYYYWQGRGKKRAIVEV</sequence>
<name>A0ABR9XKW1_9SPHI</name>
<dbReference type="EC" id="3.4.23.36" evidence="9"/>
<dbReference type="InterPro" id="IPR001872">
    <property type="entry name" value="Peptidase_A8"/>
</dbReference>
<keyword evidence="7 9" id="KW-1133">Transmembrane helix</keyword>
<dbReference type="PANTHER" id="PTHR33695:SF1">
    <property type="entry name" value="LIPOPROTEIN SIGNAL PEPTIDASE"/>
    <property type="match status" value="1"/>
</dbReference>
<evidence type="ECO:0000256" key="9">
    <source>
        <dbReference type="HAMAP-Rule" id="MF_00161"/>
    </source>
</evidence>
<feature type="transmembrane region" description="Helical" evidence="9">
    <location>
        <begin position="100"/>
        <end position="120"/>
    </location>
</feature>
<dbReference type="GO" id="GO:0004190">
    <property type="term" value="F:aspartic-type endopeptidase activity"/>
    <property type="evidence" value="ECO:0007669"/>
    <property type="project" value="UniProtKB-EC"/>
</dbReference>
<dbReference type="NCBIfam" id="TIGR00077">
    <property type="entry name" value="lspA"/>
    <property type="match status" value="1"/>
</dbReference>
<evidence type="ECO:0000256" key="2">
    <source>
        <dbReference type="ARBA" id="ARBA00022475"/>
    </source>
</evidence>
<accession>A0ABR9XKW1</accession>
<comment type="catalytic activity">
    <reaction evidence="9 10">
        <text>Release of signal peptides from bacterial membrane prolipoproteins. Hydrolyzes -Xaa-Yaa-Zaa-|-(S,diacylglyceryl)Cys-, in which Xaa is hydrophobic (preferably Leu), and Yaa (Ala or Ser) and Zaa (Gly or Ala) have small, neutral side chains.</text>
        <dbReference type="EC" id="3.4.23.36"/>
    </reaction>
</comment>
<dbReference type="EMBL" id="JADFFM010000002">
    <property type="protein sequence ID" value="MBE9667645.1"/>
    <property type="molecule type" value="Genomic_DNA"/>
</dbReference>
<feature type="active site" evidence="9">
    <location>
        <position position="127"/>
    </location>
</feature>
<comment type="pathway">
    <text evidence="9">Protein modification; lipoprotein biosynthesis (signal peptide cleavage).</text>
</comment>
<dbReference type="Pfam" id="PF01252">
    <property type="entry name" value="Peptidase_A8"/>
    <property type="match status" value="1"/>
</dbReference>
<comment type="caution">
    <text evidence="9">Lacks conserved residue(s) required for the propagation of feature annotation.</text>
</comment>
<dbReference type="RefSeq" id="WP_194107101.1">
    <property type="nucleotide sequence ID" value="NZ_JADFFM010000002.1"/>
</dbReference>
<organism evidence="12 13">
    <name type="scientific">Mucilaginibacter boryungensis</name>
    <dbReference type="NCBI Taxonomy" id="768480"/>
    <lineage>
        <taxon>Bacteria</taxon>
        <taxon>Pseudomonadati</taxon>
        <taxon>Bacteroidota</taxon>
        <taxon>Sphingobacteriia</taxon>
        <taxon>Sphingobacteriales</taxon>
        <taxon>Sphingobacteriaceae</taxon>
        <taxon>Mucilaginibacter</taxon>
    </lineage>
</organism>
<evidence type="ECO:0000256" key="7">
    <source>
        <dbReference type="ARBA" id="ARBA00022989"/>
    </source>
</evidence>
<keyword evidence="5 9" id="KW-0064">Aspartyl protease</keyword>
<evidence type="ECO:0000313" key="13">
    <source>
        <dbReference type="Proteomes" id="UP000632774"/>
    </source>
</evidence>
<protein>
    <recommendedName>
        <fullName evidence="9">Lipoprotein signal peptidase</fullName>
        <ecNumber evidence="9">3.4.23.36</ecNumber>
    </recommendedName>
    <alternativeName>
        <fullName evidence="9">Prolipoprotein signal peptidase</fullName>
    </alternativeName>
    <alternativeName>
        <fullName evidence="9">Signal peptidase II</fullName>
        <shortName evidence="9">SPase II</shortName>
    </alternativeName>
</protein>
<dbReference type="PROSITE" id="PS00855">
    <property type="entry name" value="SPASE_II"/>
    <property type="match status" value="1"/>
</dbReference>
<keyword evidence="4 9" id="KW-0812">Transmembrane</keyword>
<comment type="subcellular location">
    <subcellularLocation>
        <location evidence="9">Cell membrane</location>
        <topology evidence="9">Multi-pass membrane protein</topology>
    </subcellularLocation>
</comment>
<comment type="function">
    <text evidence="9 10">This protein specifically catalyzes the removal of signal peptides from prolipoproteins.</text>
</comment>
<reference evidence="12 13" key="1">
    <citation type="submission" date="2020-10" db="EMBL/GenBank/DDBJ databases">
        <title>Mucilaginibacter mali sp. nov., isolated from rhizosphere soil of apple orchard.</title>
        <authorList>
            <person name="Lee J.-S."/>
            <person name="Kim H.S."/>
            <person name="Kim J.-S."/>
        </authorList>
    </citation>
    <scope>NUCLEOTIDE SEQUENCE [LARGE SCALE GENOMIC DNA]</scope>
    <source>
        <strain evidence="12 13">KCTC 23157</strain>
    </source>
</reference>
<evidence type="ECO:0000256" key="4">
    <source>
        <dbReference type="ARBA" id="ARBA00022692"/>
    </source>
</evidence>
<dbReference type="Proteomes" id="UP000632774">
    <property type="component" value="Unassembled WGS sequence"/>
</dbReference>
<evidence type="ECO:0000313" key="12">
    <source>
        <dbReference type="EMBL" id="MBE9667645.1"/>
    </source>
</evidence>
<keyword evidence="6 9" id="KW-0378">Hydrolase</keyword>
<feature type="transmembrane region" description="Helical" evidence="9">
    <location>
        <begin position="140"/>
        <end position="161"/>
    </location>
</feature>
<evidence type="ECO:0000256" key="10">
    <source>
        <dbReference type="RuleBase" id="RU000594"/>
    </source>
</evidence>